<name>A0ABU9X834_9GAMM</name>
<gene>
    <name evidence="1" type="ORF">AAIR29_07945</name>
</gene>
<sequence length="344" mass="39911">MKVYIATLPNGFFGSTGQSWQSLNIDKVSSLLNFDSEIITINDLMHIDFDKTDIVFYTSSDEENIRLYLRDVMYFINKKCRIIPSYDILMSHENKGFQELYRTELGFGDLKGNYFFDIDDCNLPLPKVLKTVSGAGSSGVFLVKKEKDLLDIKKKYFDVSSRRKVIKFQRKIKLQAEEFSIYNYRHKGFNRFVEQDFIPNLANDFKILIFGDRYYSLKRKIKEGDFRASGSGLFEHVKPPKETLDYAKSIFDKISNPYASLDIAQSSDGCHLIEFQGTNFSPGTLLKAPYRYVCINGKWVKEKNNQDLEENFAYALNFFIKSNESISLQNILNMKFKNESLKVL</sequence>
<evidence type="ECO:0008006" key="3">
    <source>
        <dbReference type="Google" id="ProtNLM"/>
    </source>
</evidence>
<protein>
    <recommendedName>
        <fullName evidence="3">ATP-grasp domain-containing protein</fullName>
    </recommendedName>
</protein>
<keyword evidence="2" id="KW-1185">Reference proteome</keyword>
<dbReference type="Proteomes" id="UP001461960">
    <property type="component" value="Unassembled WGS sequence"/>
</dbReference>
<dbReference type="SUPFAM" id="SSF56059">
    <property type="entry name" value="Glutathione synthetase ATP-binding domain-like"/>
    <property type="match status" value="1"/>
</dbReference>
<dbReference type="RefSeq" id="WP_299219164.1">
    <property type="nucleotide sequence ID" value="NZ_JBDGHN010000002.1"/>
</dbReference>
<comment type="caution">
    <text evidence="1">The sequence shown here is derived from an EMBL/GenBank/DDBJ whole genome shotgun (WGS) entry which is preliminary data.</text>
</comment>
<accession>A0ABU9X834</accession>
<reference evidence="1 2" key="1">
    <citation type="submission" date="2024-05" db="EMBL/GenBank/DDBJ databases">
        <authorList>
            <person name="Kim H.-Y."/>
            <person name="Kim E."/>
            <person name="Cai Y."/>
            <person name="Yang S.-M."/>
            <person name="Lee W."/>
        </authorList>
    </citation>
    <scope>NUCLEOTIDE SEQUENCE [LARGE SCALE GENOMIC DNA]</scope>
    <source>
        <strain evidence="1 2">FBL11</strain>
    </source>
</reference>
<evidence type="ECO:0000313" key="2">
    <source>
        <dbReference type="Proteomes" id="UP001461960"/>
    </source>
</evidence>
<evidence type="ECO:0000313" key="1">
    <source>
        <dbReference type="EMBL" id="MEN2751563.1"/>
    </source>
</evidence>
<organism evidence="1 2">
    <name type="scientific">Psychrobacter saeujeotis</name>
    <dbReference type="NCBI Taxonomy" id="3143436"/>
    <lineage>
        <taxon>Bacteria</taxon>
        <taxon>Pseudomonadati</taxon>
        <taxon>Pseudomonadota</taxon>
        <taxon>Gammaproteobacteria</taxon>
        <taxon>Moraxellales</taxon>
        <taxon>Moraxellaceae</taxon>
        <taxon>Psychrobacter</taxon>
    </lineage>
</organism>
<proteinExistence type="predicted"/>
<dbReference type="EMBL" id="JBDGHN010000002">
    <property type="protein sequence ID" value="MEN2751563.1"/>
    <property type="molecule type" value="Genomic_DNA"/>
</dbReference>